<keyword evidence="2" id="KW-1185">Reference proteome</keyword>
<evidence type="ECO:0000313" key="2">
    <source>
        <dbReference type="Proteomes" id="UP000054166"/>
    </source>
</evidence>
<reference evidence="2" key="2">
    <citation type="submission" date="2015-01" db="EMBL/GenBank/DDBJ databases">
        <title>Evolutionary Origins and Diversification of the Mycorrhizal Mutualists.</title>
        <authorList>
            <consortium name="DOE Joint Genome Institute"/>
            <consortium name="Mycorrhizal Genomics Consortium"/>
            <person name="Kohler A."/>
            <person name="Kuo A."/>
            <person name="Nagy L.G."/>
            <person name="Floudas D."/>
            <person name="Copeland A."/>
            <person name="Barry K.W."/>
            <person name="Cichocki N."/>
            <person name="Veneault-Fourrey C."/>
            <person name="LaButti K."/>
            <person name="Lindquist E.A."/>
            <person name="Lipzen A."/>
            <person name="Lundell T."/>
            <person name="Morin E."/>
            <person name="Murat C."/>
            <person name="Riley R."/>
            <person name="Ohm R."/>
            <person name="Sun H."/>
            <person name="Tunlid A."/>
            <person name="Henrissat B."/>
            <person name="Grigoriev I.V."/>
            <person name="Hibbett D.S."/>
            <person name="Martin F."/>
        </authorList>
    </citation>
    <scope>NUCLEOTIDE SEQUENCE [LARGE SCALE GENOMIC DNA]</scope>
    <source>
        <strain evidence="2">F 1598</strain>
    </source>
</reference>
<sequence>MFLTGDRPNWILASNKSGVRVILSGHTVVYSFTTCSLWESKGDFSIQMKPYAHVVFDPSTSLIVAASSLQAVFASFDKEGNKIWESDCEQSNYLFLKFPCIESNPQHRMWHILCVIALPLEVILPDSWITMDGTETGSKEFIAVGTTINGGEDLAVKGAAYVFESVEVELEEIECRIQRDI</sequence>
<organism evidence="1 2">
    <name type="scientific">Piloderma croceum (strain F 1598)</name>
    <dbReference type="NCBI Taxonomy" id="765440"/>
    <lineage>
        <taxon>Eukaryota</taxon>
        <taxon>Fungi</taxon>
        <taxon>Dikarya</taxon>
        <taxon>Basidiomycota</taxon>
        <taxon>Agaricomycotina</taxon>
        <taxon>Agaricomycetes</taxon>
        <taxon>Agaricomycetidae</taxon>
        <taxon>Atheliales</taxon>
        <taxon>Atheliaceae</taxon>
        <taxon>Piloderma</taxon>
    </lineage>
</organism>
<accession>A0A0C3BJ97</accession>
<dbReference type="HOGENOM" id="CLU_1489537_0_0_1"/>
<dbReference type="AlphaFoldDB" id="A0A0C3BJ97"/>
<reference evidence="1 2" key="1">
    <citation type="submission" date="2014-04" db="EMBL/GenBank/DDBJ databases">
        <authorList>
            <consortium name="DOE Joint Genome Institute"/>
            <person name="Kuo A."/>
            <person name="Tarkka M."/>
            <person name="Buscot F."/>
            <person name="Kohler A."/>
            <person name="Nagy L.G."/>
            <person name="Floudas D."/>
            <person name="Copeland A."/>
            <person name="Barry K.W."/>
            <person name="Cichocki N."/>
            <person name="Veneault-Fourrey C."/>
            <person name="LaButti K."/>
            <person name="Lindquist E.A."/>
            <person name="Lipzen A."/>
            <person name="Lundell T."/>
            <person name="Morin E."/>
            <person name="Murat C."/>
            <person name="Sun H."/>
            <person name="Tunlid A."/>
            <person name="Henrissat B."/>
            <person name="Grigoriev I.V."/>
            <person name="Hibbett D.S."/>
            <person name="Martin F."/>
            <person name="Nordberg H.P."/>
            <person name="Cantor M.N."/>
            <person name="Hua S.X."/>
        </authorList>
    </citation>
    <scope>NUCLEOTIDE SEQUENCE [LARGE SCALE GENOMIC DNA]</scope>
    <source>
        <strain evidence="1 2">F 1598</strain>
    </source>
</reference>
<dbReference type="InParanoid" id="A0A0C3BJ97"/>
<gene>
    <name evidence="1" type="ORF">PILCRDRAFT_91162</name>
</gene>
<dbReference type="OrthoDB" id="6109at2759"/>
<proteinExistence type="predicted"/>
<dbReference type="Proteomes" id="UP000054166">
    <property type="component" value="Unassembled WGS sequence"/>
</dbReference>
<dbReference type="EMBL" id="KN833025">
    <property type="protein sequence ID" value="KIM77442.1"/>
    <property type="molecule type" value="Genomic_DNA"/>
</dbReference>
<name>A0A0C3BJ97_PILCF</name>
<evidence type="ECO:0000313" key="1">
    <source>
        <dbReference type="EMBL" id="KIM77442.1"/>
    </source>
</evidence>
<protein>
    <submittedName>
        <fullName evidence="1">Uncharacterized protein</fullName>
    </submittedName>
</protein>
<dbReference type="STRING" id="765440.A0A0C3BJ97"/>